<accession>A0A678TL09</accession>
<evidence type="ECO:0000256" key="6">
    <source>
        <dbReference type="ARBA" id="ARBA00023136"/>
    </source>
</evidence>
<feature type="transmembrane region" description="Helical" evidence="7">
    <location>
        <begin position="539"/>
        <end position="559"/>
    </location>
</feature>
<feature type="transmembrane region" description="Helical" evidence="7">
    <location>
        <begin position="80"/>
        <end position="101"/>
    </location>
</feature>
<feature type="transmembrane region" description="Helical" evidence="7">
    <location>
        <begin position="108"/>
        <end position="130"/>
    </location>
</feature>
<dbReference type="PANTHER" id="PTHR48017">
    <property type="entry name" value="OS05G0424000 PROTEIN-RELATED"/>
    <property type="match status" value="1"/>
</dbReference>
<feature type="transmembrane region" description="Helical" evidence="7">
    <location>
        <begin position="172"/>
        <end position="191"/>
    </location>
</feature>
<keyword evidence="6 7" id="KW-0472">Membrane</keyword>
<evidence type="ECO:0000259" key="8">
    <source>
        <dbReference type="Pfam" id="PF01490"/>
    </source>
</evidence>
<sequence>MALGEGGDHGAATLPLIADQAKHGGGGGIVRSGEPLSPPLLSVGVRVRPPLEADQLHIPRVANGLTEPAVSVIRGHAGSMWTAAAHVITAVIGSGVLSLAWSIAQLGWVAGPAAMLVFAAVTALQSTLFADCYRSPNPEHGPHRNRTYAKAVDRNLGSSSSWVCMLLQHTALFGYGIAYTITASISCRYALHRPIAARGRRFPEQSSQASLLPLERTNRVVERRARRSRTGTGAHAMAVHHSLEVLDGRCDDDGHPRRTGNALNSRAPPLNLLASPTRLSQPSTARDGVCVVRAGTAWTCAAHIITAVIGSGVLSLAWSVAQLGWVVGPACMFCFALVTYVSAALLADCYRRGDPEKGPRNRSYLDAVRVYLGKKHTWACGSLQFVSLYGCGVAYTITTATSIRAILKANCYHEHGHGAHCDYGGSYYMLIFGAAQLLLSFIPDFHDMAWLSVVAAVMSFSYAFIGFGLGLATTIANGTIKGSITGVQMRTPMQKVWRVSQAIGDIAFAYPYSLILLEIQDTLKSPPAENKTMKRASMISILVTTFFYLCCGCFGYAAFGSDAPGNLLTGFGFYEPYWLIDFANACIILHLLGGYQVYSQPIFQFADRFFAERFPDSGFVNDFHTVRFACLPACRVNLLRVCFRTLYVASTTAVAVAFPYFNEVLALLGALNFWPLAIYFPVEMYFIQRNVPRWSARWVVLQTFSAVCLLVSAFALVGSIEGLITQKLG</sequence>
<organism evidence="9">
    <name type="scientific">Saccharum officinarum</name>
    <name type="common">Sugarcane</name>
    <dbReference type="NCBI Taxonomy" id="4547"/>
    <lineage>
        <taxon>Eukaryota</taxon>
        <taxon>Viridiplantae</taxon>
        <taxon>Streptophyta</taxon>
        <taxon>Embryophyta</taxon>
        <taxon>Tracheophyta</taxon>
        <taxon>Spermatophyta</taxon>
        <taxon>Magnoliopsida</taxon>
        <taxon>Liliopsida</taxon>
        <taxon>Poales</taxon>
        <taxon>Poaceae</taxon>
        <taxon>PACMAD clade</taxon>
        <taxon>Panicoideae</taxon>
        <taxon>Andropogonodae</taxon>
        <taxon>Andropogoneae</taxon>
        <taxon>Saccharinae</taxon>
        <taxon>Saccharum</taxon>
        <taxon>Saccharum officinarum species complex</taxon>
    </lineage>
</organism>
<dbReference type="GO" id="GO:0016020">
    <property type="term" value="C:membrane"/>
    <property type="evidence" value="ECO:0007669"/>
    <property type="project" value="UniProtKB-SubCell"/>
</dbReference>
<feature type="domain" description="Amino acid transporter transmembrane" evidence="8">
    <location>
        <begin position="295"/>
        <end position="724"/>
    </location>
</feature>
<comment type="subcellular location">
    <subcellularLocation>
        <location evidence="1">Membrane</location>
    </subcellularLocation>
</comment>
<dbReference type="EMBL" id="MH182508">
    <property type="protein sequence ID" value="AWA44704.1"/>
    <property type="molecule type" value="Genomic_DNA"/>
</dbReference>
<protein>
    <submittedName>
        <fullName evidence="9">Amino acid permease 2</fullName>
    </submittedName>
</protein>
<proteinExistence type="predicted"/>
<evidence type="ECO:0000256" key="1">
    <source>
        <dbReference type="ARBA" id="ARBA00004370"/>
    </source>
</evidence>
<feature type="transmembrane region" description="Helical" evidence="7">
    <location>
        <begin position="296"/>
        <end position="318"/>
    </location>
</feature>
<evidence type="ECO:0000256" key="3">
    <source>
        <dbReference type="ARBA" id="ARBA00022692"/>
    </source>
</evidence>
<dbReference type="GO" id="GO:0006865">
    <property type="term" value="P:amino acid transport"/>
    <property type="evidence" value="ECO:0007669"/>
    <property type="project" value="UniProtKB-KW"/>
</dbReference>
<feature type="transmembrane region" description="Helical" evidence="7">
    <location>
        <begin position="324"/>
        <end position="347"/>
    </location>
</feature>
<dbReference type="InterPro" id="IPR013057">
    <property type="entry name" value="AA_transpt_TM"/>
</dbReference>
<feature type="transmembrane region" description="Helical" evidence="7">
    <location>
        <begin position="448"/>
        <end position="472"/>
    </location>
</feature>
<evidence type="ECO:0000256" key="2">
    <source>
        <dbReference type="ARBA" id="ARBA00022448"/>
    </source>
</evidence>
<dbReference type="Pfam" id="PF01490">
    <property type="entry name" value="Aa_trans"/>
    <property type="match status" value="2"/>
</dbReference>
<name>A0A678TL09_SACOF</name>
<evidence type="ECO:0000256" key="7">
    <source>
        <dbReference type="SAM" id="Phobius"/>
    </source>
</evidence>
<keyword evidence="2" id="KW-0813">Transport</keyword>
<feature type="transmembrane region" description="Helical" evidence="7">
    <location>
        <begin position="699"/>
        <end position="720"/>
    </location>
</feature>
<evidence type="ECO:0000256" key="4">
    <source>
        <dbReference type="ARBA" id="ARBA00022970"/>
    </source>
</evidence>
<feature type="transmembrane region" description="Helical" evidence="7">
    <location>
        <begin position="667"/>
        <end position="687"/>
    </location>
</feature>
<evidence type="ECO:0000256" key="5">
    <source>
        <dbReference type="ARBA" id="ARBA00022989"/>
    </source>
</evidence>
<gene>
    <name evidence="9" type="ORF">SO89O17_000008</name>
</gene>
<keyword evidence="5 7" id="KW-1133">Transmembrane helix</keyword>
<reference evidence="9" key="1">
    <citation type="submission" date="2018-04" db="EMBL/GenBank/DDBJ databases">
        <title>Comparative Analysis of Homologous Sequences of Saccharum officinarum and Saccharum spontaneum Reveals Independent Polyploidization Events.</title>
        <authorList>
            <person name="Sharma A."/>
            <person name="Song J."/>
            <person name="Lin Q."/>
            <person name="Singh R."/>
            <person name="Ramos N."/>
            <person name="Wang K."/>
            <person name="Zhang J."/>
            <person name="Ming R."/>
            <person name="Yu Q."/>
        </authorList>
    </citation>
    <scope>NUCLEOTIDE SEQUENCE</scope>
</reference>
<dbReference type="AlphaFoldDB" id="A0A678TL09"/>
<feature type="domain" description="Amino acid transporter transmembrane" evidence="8">
    <location>
        <begin position="77"/>
        <end position="187"/>
    </location>
</feature>
<feature type="transmembrane region" description="Helical" evidence="7">
    <location>
        <begin position="641"/>
        <end position="661"/>
    </location>
</feature>
<feature type="transmembrane region" description="Helical" evidence="7">
    <location>
        <begin position="579"/>
        <end position="598"/>
    </location>
</feature>
<evidence type="ECO:0000313" key="9">
    <source>
        <dbReference type="EMBL" id="AWA44704.1"/>
    </source>
</evidence>
<keyword evidence="3 7" id="KW-0812">Transmembrane</keyword>
<keyword evidence="4" id="KW-0029">Amino-acid transport</keyword>